<dbReference type="SMART" id="SM00490">
    <property type="entry name" value="HELICc"/>
    <property type="match status" value="1"/>
</dbReference>
<comment type="similarity">
    <text evidence="10 13">In the N-terminal section; belongs to the UvrB family.</text>
</comment>
<dbReference type="Pfam" id="PF03461">
    <property type="entry name" value="TRCF"/>
    <property type="match status" value="1"/>
</dbReference>
<dbReference type="Pfam" id="PF17757">
    <property type="entry name" value="UvrB_inter"/>
    <property type="match status" value="1"/>
</dbReference>
<dbReference type="AlphaFoldDB" id="A0A1H9SPX4"/>
<dbReference type="SUPFAM" id="SSF141259">
    <property type="entry name" value="CarD-like"/>
    <property type="match status" value="1"/>
</dbReference>
<comment type="subcellular location">
    <subcellularLocation>
        <location evidence="1 13">Cytoplasm</location>
    </subcellularLocation>
</comment>
<dbReference type="NCBIfam" id="TIGR00580">
    <property type="entry name" value="mfd"/>
    <property type="match status" value="1"/>
</dbReference>
<keyword evidence="17" id="KW-1185">Reference proteome</keyword>
<evidence type="ECO:0000256" key="13">
    <source>
        <dbReference type="HAMAP-Rule" id="MF_00969"/>
    </source>
</evidence>
<dbReference type="InterPro" id="IPR047112">
    <property type="entry name" value="RecG/Mfd"/>
</dbReference>
<accession>A0A1H9SPX4</accession>
<comment type="similarity">
    <text evidence="11 13">In the C-terminal section; belongs to the helicase family. RecG subfamily.</text>
</comment>
<gene>
    <name evidence="13" type="primary">mfd</name>
    <name evidence="16" type="ORF">SAMN02910429_01321</name>
</gene>
<dbReference type="SUPFAM" id="SSF143517">
    <property type="entry name" value="TRCF domain-like"/>
    <property type="match status" value="1"/>
</dbReference>
<keyword evidence="5 13" id="KW-0378">Hydrolase</keyword>
<dbReference type="SMART" id="SM01058">
    <property type="entry name" value="CarD_TRCF"/>
    <property type="match status" value="1"/>
</dbReference>
<dbReference type="Gene3D" id="2.40.10.170">
    <property type="match status" value="1"/>
</dbReference>
<name>A0A1H9SPX4_9FIRM</name>
<evidence type="ECO:0000256" key="10">
    <source>
        <dbReference type="ARBA" id="ARBA00061104"/>
    </source>
</evidence>
<dbReference type="SMART" id="SM00982">
    <property type="entry name" value="TRCF"/>
    <property type="match status" value="1"/>
</dbReference>
<dbReference type="GO" id="GO:0005524">
    <property type="term" value="F:ATP binding"/>
    <property type="evidence" value="ECO:0007669"/>
    <property type="project" value="UniProtKB-UniRule"/>
</dbReference>
<dbReference type="InterPro" id="IPR041471">
    <property type="entry name" value="UvrB_inter"/>
</dbReference>
<evidence type="ECO:0000256" key="2">
    <source>
        <dbReference type="ARBA" id="ARBA00022490"/>
    </source>
</evidence>
<dbReference type="GO" id="GO:0005737">
    <property type="term" value="C:cytoplasm"/>
    <property type="evidence" value="ECO:0007669"/>
    <property type="project" value="UniProtKB-SubCell"/>
</dbReference>
<dbReference type="InterPro" id="IPR001650">
    <property type="entry name" value="Helicase_C-like"/>
</dbReference>
<dbReference type="InterPro" id="IPR036101">
    <property type="entry name" value="CarD-like/TRCF_RID_sf"/>
</dbReference>
<dbReference type="InterPro" id="IPR003711">
    <property type="entry name" value="CarD-like/TRCF_RID"/>
</dbReference>
<dbReference type="FunFam" id="3.40.50.300:FF:000546">
    <property type="entry name" value="Transcription-repair-coupling factor"/>
    <property type="match status" value="1"/>
</dbReference>
<dbReference type="PANTHER" id="PTHR47964:SF1">
    <property type="entry name" value="ATP-DEPENDENT DNA HELICASE HOMOLOG RECG, CHLOROPLASTIC"/>
    <property type="match status" value="1"/>
</dbReference>
<evidence type="ECO:0000256" key="7">
    <source>
        <dbReference type="ARBA" id="ARBA00022840"/>
    </source>
</evidence>
<evidence type="ECO:0000256" key="5">
    <source>
        <dbReference type="ARBA" id="ARBA00022801"/>
    </source>
</evidence>
<dbReference type="InterPro" id="IPR014001">
    <property type="entry name" value="Helicase_ATP-bd"/>
</dbReference>
<dbReference type="Pfam" id="PF02559">
    <property type="entry name" value="CarD_TRCF_RID"/>
    <property type="match status" value="1"/>
</dbReference>
<feature type="domain" description="Helicase ATP-binding" evidence="14">
    <location>
        <begin position="641"/>
        <end position="802"/>
    </location>
</feature>
<keyword evidence="2 13" id="KW-0963">Cytoplasm</keyword>
<dbReference type="GO" id="GO:0003678">
    <property type="term" value="F:DNA helicase activity"/>
    <property type="evidence" value="ECO:0007669"/>
    <property type="project" value="TreeGrafter"/>
</dbReference>
<reference evidence="17" key="1">
    <citation type="submission" date="2016-10" db="EMBL/GenBank/DDBJ databases">
        <authorList>
            <person name="Varghese N."/>
            <person name="Submissions S."/>
        </authorList>
    </citation>
    <scope>NUCLEOTIDE SEQUENCE [LARGE SCALE GENOMIC DNA]</scope>
    <source>
        <strain evidence="17">S1b</strain>
    </source>
</reference>
<dbReference type="GO" id="GO:0006355">
    <property type="term" value="P:regulation of DNA-templated transcription"/>
    <property type="evidence" value="ECO:0007669"/>
    <property type="project" value="UniProtKB-UniRule"/>
</dbReference>
<dbReference type="RefSeq" id="WP_074730639.1">
    <property type="nucleotide sequence ID" value="NZ_FOGW01000012.1"/>
</dbReference>
<dbReference type="GO" id="GO:0003684">
    <property type="term" value="F:damaged DNA binding"/>
    <property type="evidence" value="ECO:0007669"/>
    <property type="project" value="InterPro"/>
</dbReference>
<dbReference type="PROSITE" id="PS51192">
    <property type="entry name" value="HELICASE_ATP_BIND_1"/>
    <property type="match status" value="1"/>
</dbReference>
<evidence type="ECO:0000256" key="12">
    <source>
        <dbReference type="ARBA" id="ARBA00070128"/>
    </source>
</evidence>
<keyword evidence="3 13" id="KW-0547">Nucleotide-binding</keyword>
<dbReference type="HAMAP" id="MF_00969">
    <property type="entry name" value="TRCF"/>
    <property type="match status" value="1"/>
</dbReference>
<sequence>MKTFLEGIKQFDANKEISDIYKNKSGVITITGCLDAGKPHLAYALDNDKKYKIIVLSEEQKAKEFYENYKFFDEDVVYYPAKDILFYQSDIRGNLLTEERINALKTIRNCEKCTLVTTYDALMNTVASKKMMIDTVIKLHPEDEISIDELVKELVQLGYEKNYQVDAKGQFALRGGILDIYPLTESNPIRIEMWGDEIDTIRSFDIQSQRSIEVLEEAEIFPATEIVLNKEELERGIKKIKKDASLQIEKLRKQMKTEEAFRLKSHIDEAIEEWENQINLNGIETYLSYFCEEKTSLLDYFEKEDTVIFFDELHRCIERGKLTEQEFSLSMENRLAKGYILPKQIEELFPYKQVNAKLNKYKIIALAMLDNKTYGFDFVDEYNVNIKSISSYNNSFELLMKELIKFKEKKYKIVLLSPSRTRAKRLANDLRDNDIDCFYSEDKNKELQNGELMVTNGSLHSGFEYSDFKFVIITETDIFGKKTKKKKKKSNYEGENIQSFSDLHIGDYVVHENHGLGIYRGIEKIEVDQKVKDYIKIEYAGNSNLYILATQLEIIQKYAGKDARKPKLNKLGSQEWNKTKSRVKKSVKIIAEDLVRLYAKRSKESGYAYGEDTIWQKEFEELFLYEETTDQELAIEETKKDMESTKIMDRLICGDVGYGKTEIAIRAAFKAVQEGKQVAYLVPTTILAQQHYNNFVQRMKEFPINIASLSRFRSKKEQDKTIEGLKSGLVDIVIGTHRILSKDVQFKDLGLLIIDEEQRFGVAHKEKIKQMKENVDVLTLTATPIPRTLHMSLIGIRDMSVLEEPPVDRIPIQTYVTEYDEEMVREAINRELARGGQVYYVYNQVKDIDEVADRLQQLLPDANVAFAHGKMKVTELENIMYDFINGDIDVLVSTTIIETGLDIANVNTMIIEAAENLGLSQLYQLRGRVGRSNRTSYAFLMYKKNKMLKEVAEKRLAAMKEYSDLGSGFKIAMRDLEIRGAGNLLGEQQSGHMEAIGYDLYCKLLNEAVKEAKGEKVEESFETSIDIEENAFIPDTYIANEFQKLEIYKRIASTISEEEADEILEELIDRFGEPPVVVQNLLKIARLKILAHKLYIVEIVQRANIIKLKMHEKAKINPANIPQVIQMYQNKMRFVKDPKAVYFEYVLPKPQNTIAMMRRRPNAIAKNLPKKQSNDTISTLEKLLNDMVKILIE</sequence>
<evidence type="ECO:0000256" key="9">
    <source>
        <dbReference type="ARBA" id="ARBA00023204"/>
    </source>
</evidence>
<dbReference type="PANTHER" id="PTHR47964">
    <property type="entry name" value="ATP-DEPENDENT DNA HELICASE HOMOLOG RECG, CHLOROPLASTIC"/>
    <property type="match status" value="1"/>
</dbReference>
<keyword evidence="9 13" id="KW-0234">DNA repair</keyword>
<keyword evidence="8 13" id="KW-0238">DNA-binding</keyword>
<evidence type="ECO:0000256" key="3">
    <source>
        <dbReference type="ARBA" id="ARBA00022741"/>
    </source>
</evidence>
<dbReference type="Gene3D" id="3.40.50.11180">
    <property type="match status" value="1"/>
</dbReference>
<dbReference type="GO" id="GO:0000716">
    <property type="term" value="P:transcription-coupled nucleotide-excision repair, DNA damage recognition"/>
    <property type="evidence" value="ECO:0007669"/>
    <property type="project" value="UniProtKB-UniRule"/>
</dbReference>
<dbReference type="EMBL" id="FOGW01000012">
    <property type="protein sequence ID" value="SER87016.1"/>
    <property type="molecule type" value="Genomic_DNA"/>
</dbReference>
<dbReference type="PROSITE" id="PS51194">
    <property type="entry name" value="HELICASE_CTER"/>
    <property type="match status" value="1"/>
</dbReference>
<evidence type="ECO:0000256" key="1">
    <source>
        <dbReference type="ARBA" id="ARBA00004496"/>
    </source>
</evidence>
<evidence type="ECO:0000256" key="8">
    <source>
        <dbReference type="ARBA" id="ARBA00023125"/>
    </source>
</evidence>
<dbReference type="Gene3D" id="3.30.2060.10">
    <property type="entry name" value="Penicillin-binding protein 1b domain"/>
    <property type="match status" value="1"/>
</dbReference>
<dbReference type="SUPFAM" id="SSF52540">
    <property type="entry name" value="P-loop containing nucleoside triphosphate hydrolases"/>
    <property type="match status" value="3"/>
</dbReference>
<dbReference type="InterPro" id="IPR004576">
    <property type="entry name" value="Mfd"/>
</dbReference>
<organism evidence="16 17">
    <name type="scientific">Lachnobacterium bovis</name>
    <dbReference type="NCBI Taxonomy" id="140626"/>
    <lineage>
        <taxon>Bacteria</taxon>
        <taxon>Bacillati</taxon>
        <taxon>Bacillota</taxon>
        <taxon>Clostridia</taxon>
        <taxon>Lachnospirales</taxon>
        <taxon>Lachnospiraceae</taxon>
        <taxon>Lachnobacterium</taxon>
    </lineage>
</organism>
<dbReference type="InterPro" id="IPR037235">
    <property type="entry name" value="TRCF-like_C_D7"/>
</dbReference>
<evidence type="ECO:0000259" key="14">
    <source>
        <dbReference type="PROSITE" id="PS51192"/>
    </source>
</evidence>
<dbReference type="Proteomes" id="UP000182471">
    <property type="component" value="Unassembled WGS sequence"/>
</dbReference>
<dbReference type="Pfam" id="PF00270">
    <property type="entry name" value="DEAD"/>
    <property type="match status" value="1"/>
</dbReference>
<proteinExistence type="inferred from homology"/>
<keyword evidence="7 13" id="KW-0067">ATP-binding</keyword>
<dbReference type="GO" id="GO:0016787">
    <property type="term" value="F:hydrolase activity"/>
    <property type="evidence" value="ECO:0007669"/>
    <property type="project" value="UniProtKB-KW"/>
</dbReference>
<dbReference type="InterPro" id="IPR011545">
    <property type="entry name" value="DEAD/DEAH_box_helicase_dom"/>
</dbReference>
<dbReference type="Gene3D" id="3.90.1150.50">
    <property type="entry name" value="Transcription-repair-coupling factor, D7 domain"/>
    <property type="match status" value="1"/>
</dbReference>
<dbReference type="InterPro" id="IPR027417">
    <property type="entry name" value="P-loop_NTPase"/>
</dbReference>
<evidence type="ECO:0000256" key="6">
    <source>
        <dbReference type="ARBA" id="ARBA00022806"/>
    </source>
</evidence>
<evidence type="ECO:0000256" key="11">
    <source>
        <dbReference type="ARBA" id="ARBA00061399"/>
    </source>
</evidence>
<keyword evidence="6 16" id="KW-0347">Helicase</keyword>
<feature type="domain" description="Helicase C-terminal" evidence="15">
    <location>
        <begin position="811"/>
        <end position="977"/>
    </location>
</feature>
<dbReference type="Pfam" id="PF00271">
    <property type="entry name" value="Helicase_C"/>
    <property type="match status" value="1"/>
</dbReference>
<dbReference type="CDD" id="cd17991">
    <property type="entry name" value="DEXHc_TRCF"/>
    <property type="match status" value="1"/>
</dbReference>
<protein>
    <recommendedName>
        <fullName evidence="12 13">Transcription-repair-coupling factor</fullName>
        <shortName evidence="13">TRCF</shortName>
        <ecNumber evidence="13">3.6.4.-</ecNumber>
    </recommendedName>
</protein>
<evidence type="ECO:0000313" key="16">
    <source>
        <dbReference type="EMBL" id="SER87016.1"/>
    </source>
</evidence>
<dbReference type="EC" id="3.6.4.-" evidence="13"/>
<keyword evidence="4 13" id="KW-0227">DNA damage</keyword>
<evidence type="ECO:0000256" key="4">
    <source>
        <dbReference type="ARBA" id="ARBA00022763"/>
    </source>
</evidence>
<dbReference type="Gene3D" id="3.40.50.300">
    <property type="entry name" value="P-loop containing nucleotide triphosphate hydrolases"/>
    <property type="match status" value="2"/>
</dbReference>
<comment type="function">
    <text evidence="13">Couples transcription and DNA repair by recognizing RNA polymerase (RNAP) stalled at DNA lesions. Mediates ATP-dependent release of RNAP and its truncated transcript from the DNA, and recruitment of nucleotide excision repair machinery to the damaged site.</text>
</comment>
<dbReference type="SMART" id="SM00487">
    <property type="entry name" value="DEXDc"/>
    <property type="match status" value="1"/>
</dbReference>
<dbReference type="InterPro" id="IPR005118">
    <property type="entry name" value="TRCF_C"/>
</dbReference>
<evidence type="ECO:0000259" key="15">
    <source>
        <dbReference type="PROSITE" id="PS51194"/>
    </source>
</evidence>
<evidence type="ECO:0000313" key="17">
    <source>
        <dbReference type="Proteomes" id="UP000182471"/>
    </source>
</evidence>